<dbReference type="EMBL" id="LAZR01017263">
    <property type="protein sequence ID" value="KKM01146.1"/>
    <property type="molecule type" value="Genomic_DNA"/>
</dbReference>
<reference evidence="1" key="1">
    <citation type="journal article" date="2015" name="Nature">
        <title>Complex archaea that bridge the gap between prokaryotes and eukaryotes.</title>
        <authorList>
            <person name="Spang A."/>
            <person name="Saw J.H."/>
            <person name="Jorgensen S.L."/>
            <person name="Zaremba-Niedzwiedzka K."/>
            <person name="Martijn J."/>
            <person name="Lind A.E."/>
            <person name="van Eijk R."/>
            <person name="Schleper C."/>
            <person name="Guy L."/>
            <person name="Ettema T.J."/>
        </authorList>
    </citation>
    <scope>NUCLEOTIDE SEQUENCE</scope>
</reference>
<sequence length="77" mass="8857">MNTYRITVTTTCDLNESTQMRQFDVDAHRSNTAIICVLNKLSTSFFERDLINITSQLYARDISPLNKEKVRPITTDS</sequence>
<accession>A0A0F9J5F6</accession>
<evidence type="ECO:0000313" key="1">
    <source>
        <dbReference type="EMBL" id="KKM01146.1"/>
    </source>
</evidence>
<organism evidence="1">
    <name type="scientific">marine sediment metagenome</name>
    <dbReference type="NCBI Taxonomy" id="412755"/>
    <lineage>
        <taxon>unclassified sequences</taxon>
        <taxon>metagenomes</taxon>
        <taxon>ecological metagenomes</taxon>
    </lineage>
</organism>
<protein>
    <submittedName>
        <fullName evidence="1">Uncharacterized protein</fullName>
    </submittedName>
</protein>
<comment type="caution">
    <text evidence="1">The sequence shown here is derived from an EMBL/GenBank/DDBJ whole genome shotgun (WGS) entry which is preliminary data.</text>
</comment>
<gene>
    <name evidence="1" type="ORF">LCGC14_1797370</name>
</gene>
<dbReference type="AlphaFoldDB" id="A0A0F9J5F6"/>
<name>A0A0F9J5F6_9ZZZZ</name>
<proteinExistence type="predicted"/>